<keyword evidence="2" id="KW-0547">Nucleotide-binding</keyword>
<protein>
    <submittedName>
        <fullName evidence="2">ERCC4-related helicase</fullName>
    </submittedName>
</protein>
<keyword evidence="3" id="KW-1185">Reference proteome</keyword>
<dbReference type="EMBL" id="JAVDQA010000013">
    <property type="protein sequence ID" value="MDR6302277.1"/>
    <property type="molecule type" value="Genomic_DNA"/>
</dbReference>
<sequence length="179" mass="21562">MENNIERLERKIDLLIQRTHQKDASINKVANAFKGIKAHELNNEFKKYNKKIENDQKFYRELLEIQNENLNSHKKLKEELRKLINLIPKRPNKREIIFNEDSKKNLKSLLYSISITTVIVFYGFTFIEQAREKTMYQIAYLQLYHESSEEGQIKLENRLIEAANKHSWYENALIYIENW</sequence>
<keyword evidence="1" id="KW-0472">Membrane</keyword>
<name>A0ABU1KB47_9FLAO</name>
<reference evidence="2 3" key="1">
    <citation type="submission" date="2023-07" db="EMBL/GenBank/DDBJ databases">
        <title>Genomic Encyclopedia of Type Strains, Phase IV (KMG-IV): sequencing the most valuable type-strain genomes for metagenomic binning, comparative biology and taxonomic classification.</title>
        <authorList>
            <person name="Goeker M."/>
        </authorList>
    </citation>
    <scope>NUCLEOTIDE SEQUENCE [LARGE SCALE GENOMIC DNA]</scope>
    <source>
        <strain evidence="2 3">DSM 102814</strain>
    </source>
</reference>
<keyword evidence="1" id="KW-1133">Transmembrane helix</keyword>
<comment type="caution">
    <text evidence="2">The sequence shown here is derived from an EMBL/GenBank/DDBJ whole genome shotgun (WGS) entry which is preliminary data.</text>
</comment>
<evidence type="ECO:0000313" key="2">
    <source>
        <dbReference type="EMBL" id="MDR6302277.1"/>
    </source>
</evidence>
<keyword evidence="2" id="KW-0067">ATP-binding</keyword>
<keyword evidence="1" id="KW-0812">Transmembrane</keyword>
<proteinExistence type="predicted"/>
<evidence type="ECO:0000313" key="3">
    <source>
        <dbReference type="Proteomes" id="UP001257659"/>
    </source>
</evidence>
<dbReference type="Proteomes" id="UP001257659">
    <property type="component" value="Unassembled WGS sequence"/>
</dbReference>
<gene>
    <name evidence="2" type="ORF">GGR31_002957</name>
</gene>
<feature type="transmembrane region" description="Helical" evidence="1">
    <location>
        <begin position="109"/>
        <end position="127"/>
    </location>
</feature>
<dbReference type="GO" id="GO:0004386">
    <property type="term" value="F:helicase activity"/>
    <property type="evidence" value="ECO:0007669"/>
    <property type="project" value="UniProtKB-KW"/>
</dbReference>
<keyword evidence="2" id="KW-0347">Helicase</keyword>
<dbReference type="RefSeq" id="WP_309730737.1">
    <property type="nucleotide sequence ID" value="NZ_JAVDQA010000013.1"/>
</dbReference>
<keyword evidence="2" id="KW-0378">Hydrolase</keyword>
<evidence type="ECO:0000256" key="1">
    <source>
        <dbReference type="SAM" id="Phobius"/>
    </source>
</evidence>
<organism evidence="2 3">
    <name type="scientific">Mesonia maritima</name>
    <dbReference type="NCBI Taxonomy" id="1793873"/>
    <lineage>
        <taxon>Bacteria</taxon>
        <taxon>Pseudomonadati</taxon>
        <taxon>Bacteroidota</taxon>
        <taxon>Flavobacteriia</taxon>
        <taxon>Flavobacteriales</taxon>
        <taxon>Flavobacteriaceae</taxon>
        <taxon>Mesonia</taxon>
    </lineage>
</organism>
<accession>A0ABU1KB47</accession>